<gene>
    <name evidence="1" type="ORF">PYV00_09085</name>
</gene>
<comment type="caution">
    <text evidence="1">The sequence shown here is derived from an EMBL/GenBank/DDBJ whole genome shotgun (WGS) entry which is preliminary data.</text>
</comment>
<evidence type="ECO:0000313" key="1">
    <source>
        <dbReference type="EMBL" id="MDE8651873.1"/>
    </source>
</evidence>
<evidence type="ECO:0000313" key="2">
    <source>
        <dbReference type="Proteomes" id="UP001216253"/>
    </source>
</evidence>
<name>A0ABT5WPB8_9SPHN</name>
<proteinExistence type="predicted"/>
<dbReference type="EMBL" id="JARESE010000026">
    <property type="protein sequence ID" value="MDE8651873.1"/>
    <property type="molecule type" value="Genomic_DNA"/>
</dbReference>
<dbReference type="Proteomes" id="UP001216253">
    <property type="component" value="Unassembled WGS sequence"/>
</dbReference>
<organism evidence="1 2">
    <name type="scientific">Novosphingobium album</name>
    <name type="common">ex Liu et al. 2023</name>
    <dbReference type="NCBI Taxonomy" id="3031130"/>
    <lineage>
        <taxon>Bacteria</taxon>
        <taxon>Pseudomonadati</taxon>
        <taxon>Pseudomonadota</taxon>
        <taxon>Alphaproteobacteria</taxon>
        <taxon>Sphingomonadales</taxon>
        <taxon>Sphingomonadaceae</taxon>
        <taxon>Novosphingobium</taxon>
    </lineage>
</organism>
<reference evidence="1 2" key="1">
    <citation type="submission" date="2023-03" db="EMBL/GenBank/DDBJ databases">
        <title>NovoSphingobium album sp. nov. isolated from polycyclic aromatic hydrocarbons- and heavy-metal polluted soil.</title>
        <authorList>
            <person name="Liu Z."/>
            <person name="Wang K."/>
        </authorList>
    </citation>
    <scope>NUCLEOTIDE SEQUENCE [LARGE SCALE GENOMIC DNA]</scope>
    <source>
        <strain evidence="1 2">H3SJ31-1</strain>
    </source>
</reference>
<accession>A0ABT5WPB8</accession>
<protein>
    <submittedName>
        <fullName evidence="1">Phage tail tube protein</fullName>
    </submittedName>
</protein>
<sequence length="145" mass="15353">MAESDGVLGDGSQLWLTSSADVLTKVKGLMSVNRPTLSVAKVEATDHDSNKTKEYIPGHGDVPELTATLKYEPGSATDLLILEHLASREKRAFKIVTVEEDGTTQDNTGSVFLMTYVPDNAPLGGIRTATLTGQPGPLLQAATTV</sequence>
<keyword evidence="2" id="KW-1185">Reference proteome</keyword>
<dbReference type="Gene3D" id="4.10.410.40">
    <property type="match status" value="1"/>
</dbReference>
<dbReference type="RefSeq" id="WP_275227955.1">
    <property type="nucleotide sequence ID" value="NZ_JARESE010000026.1"/>
</dbReference>